<comment type="similarity">
    <text evidence="1">Belongs to the FPP family.</text>
</comment>
<name>A0A3L6TDA4_PANMI</name>
<feature type="region of interest" description="Disordered" evidence="4">
    <location>
        <begin position="96"/>
        <end position="123"/>
    </location>
</feature>
<keyword evidence="2 3" id="KW-0175">Coiled coil</keyword>
<dbReference type="AlphaFoldDB" id="A0A3L6TDA4"/>
<proteinExistence type="inferred from homology"/>
<dbReference type="Proteomes" id="UP000275267">
    <property type="component" value="Unassembled WGS sequence"/>
</dbReference>
<dbReference type="InterPro" id="IPR008587">
    <property type="entry name" value="FPP_plant"/>
</dbReference>
<protein>
    <submittedName>
        <fullName evidence="5">Filament-like plant protein 3</fullName>
    </submittedName>
</protein>
<dbReference type="Pfam" id="PF05911">
    <property type="entry name" value="FPP"/>
    <property type="match status" value="4"/>
</dbReference>
<evidence type="ECO:0000256" key="2">
    <source>
        <dbReference type="ARBA" id="ARBA00023054"/>
    </source>
</evidence>
<feature type="coiled-coil region" evidence="3">
    <location>
        <begin position="247"/>
        <end position="306"/>
    </location>
</feature>
<sequence length="956" mass="105856">MRETVEAAVSWCGVRISEATAVETCPLASGSRFVCRAEEEEEERGGGDEAKRKARVLRGGRLVPGSGWAGAGRRRFVLPGHGVEGSPEMDRRSWLWRRKSTDRSPAETETSPSSASERVTDEQSMLDEFWEKRGVNQTTVSVFTLKKNNTQSRSEPQASIAGRSFDFQSPAILQLTGHAACAVHDTAKSSLNSTRSPEISSKELEDDSNAKVKVLSERLSSVVQDIRAKDDLVKQHSKVAEEAVLGWEKAEKEIASLKTQLNAATAKNSALEDRLVHIDGALKECVRQLRRAKEEQDQTVQDALAQQARQWESHKTDLELRIVEFSARLEAKSERSVATDGDTGSKQAALEKENSALKVHLLAKTEELELRTIEKELNRRAAETASKQQLEGIKKVAKLQAECRRLQAAARRPSMNVELRRSPSSACAESVTDCQSDCSDSWASALITELDQFKNDKNSAGTRTASLAAADIGVMDDFLEMERLASVNDSSKGDAAVENASGQLAKLEEKVKKLAAEKAEREKALHEAQRELRTSRHRVMVAEEKSAELQRQLNLANGEKHAMGTEVDAAEAKRSELESKLELARAEIADLLDKGRILEERLESEKALTLELAAKYQDMEALGAEKREIGAQLEASRSEAKKLSDKITLLERKLEVEKALSIRLATKCHGIDALEAKKKGVELELATAREEIASLHKRVSSLELEVQEEKASSTELATRCEELEALGKHRDELRTQLESANSEIVKLNEKVKMLEDAVEKQRPVTAELESQLHLRQAEIESLKENVSLLEKKLVSQKNLSSAYISALGASETEKKELAARFELKEKEADELLRKMSFLEEQIYKEKMRSSEFEAKCLKMEEQVPSRSLGHQPVKPTVTKDLQIRKEKELAKAAGKLADCQKTIASLSSQLKSLAEFDELLPGTETGGAASADTWDDDLKLLHPASYPAQIGYLAVT</sequence>
<dbReference type="PANTHER" id="PTHR31580">
    <property type="entry name" value="FILAMENT-LIKE PLANT PROTEIN 4"/>
    <property type="match status" value="1"/>
</dbReference>
<evidence type="ECO:0000256" key="3">
    <source>
        <dbReference type="SAM" id="Coils"/>
    </source>
</evidence>
<accession>A0A3L6TDA4</accession>
<dbReference type="OrthoDB" id="128924at2759"/>
<organism evidence="5 6">
    <name type="scientific">Panicum miliaceum</name>
    <name type="common">Proso millet</name>
    <name type="synonym">Broomcorn millet</name>
    <dbReference type="NCBI Taxonomy" id="4540"/>
    <lineage>
        <taxon>Eukaryota</taxon>
        <taxon>Viridiplantae</taxon>
        <taxon>Streptophyta</taxon>
        <taxon>Embryophyta</taxon>
        <taxon>Tracheophyta</taxon>
        <taxon>Spermatophyta</taxon>
        <taxon>Magnoliopsida</taxon>
        <taxon>Liliopsida</taxon>
        <taxon>Poales</taxon>
        <taxon>Poaceae</taxon>
        <taxon>PACMAD clade</taxon>
        <taxon>Panicoideae</taxon>
        <taxon>Panicodae</taxon>
        <taxon>Paniceae</taxon>
        <taxon>Panicinae</taxon>
        <taxon>Panicum</taxon>
        <taxon>Panicum sect. Panicum</taxon>
    </lineage>
</organism>
<reference evidence="6" key="1">
    <citation type="journal article" date="2019" name="Nat. Commun.">
        <title>The genome of broomcorn millet.</title>
        <authorList>
            <person name="Zou C."/>
            <person name="Miki D."/>
            <person name="Li D."/>
            <person name="Tang Q."/>
            <person name="Xiao L."/>
            <person name="Rajput S."/>
            <person name="Deng P."/>
            <person name="Jia W."/>
            <person name="Huang R."/>
            <person name="Zhang M."/>
            <person name="Sun Y."/>
            <person name="Hu J."/>
            <person name="Fu X."/>
            <person name="Schnable P.S."/>
            <person name="Li F."/>
            <person name="Zhang H."/>
            <person name="Feng B."/>
            <person name="Zhu X."/>
            <person name="Liu R."/>
            <person name="Schnable J.C."/>
            <person name="Zhu J.-K."/>
            <person name="Zhang H."/>
        </authorList>
    </citation>
    <scope>NUCLEOTIDE SEQUENCE [LARGE SCALE GENOMIC DNA]</scope>
</reference>
<feature type="coiled-coil region" evidence="3">
    <location>
        <begin position="497"/>
        <end position="601"/>
    </location>
</feature>
<dbReference type="EMBL" id="PQIB02000002">
    <property type="protein sequence ID" value="RLN35050.1"/>
    <property type="molecule type" value="Genomic_DNA"/>
</dbReference>
<evidence type="ECO:0000313" key="6">
    <source>
        <dbReference type="Proteomes" id="UP000275267"/>
    </source>
</evidence>
<feature type="compositionally biased region" description="Basic and acidic residues" evidence="4">
    <location>
        <begin position="96"/>
        <end position="106"/>
    </location>
</feature>
<evidence type="ECO:0000313" key="5">
    <source>
        <dbReference type="EMBL" id="RLN35050.1"/>
    </source>
</evidence>
<dbReference type="PANTHER" id="PTHR31580:SF11">
    <property type="entry name" value="OS07G0506600 PROTEIN"/>
    <property type="match status" value="1"/>
</dbReference>
<evidence type="ECO:0000256" key="4">
    <source>
        <dbReference type="SAM" id="MobiDB-lite"/>
    </source>
</evidence>
<comment type="caution">
    <text evidence="5">The sequence shown here is derived from an EMBL/GenBank/DDBJ whole genome shotgun (WGS) entry which is preliminary data.</text>
</comment>
<feature type="coiled-coil region" evidence="3">
    <location>
        <begin position="633"/>
        <end position="841"/>
    </location>
</feature>
<evidence type="ECO:0000256" key="1">
    <source>
        <dbReference type="ARBA" id="ARBA00005921"/>
    </source>
</evidence>
<gene>
    <name evidence="5" type="ORF">C2845_PM03G07900</name>
</gene>
<keyword evidence="6" id="KW-1185">Reference proteome</keyword>
<dbReference type="STRING" id="4540.A0A3L6TDA4"/>
<feature type="compositionally biased region" description="Low complexity" evidence="4">
    <location>
        <begin position="107"/>
        <end position="117"/>
    </location>
</feature>